<sequence length="378" mass="43902">MLHPPLSPAPLSRLESLPLEILESIFLFSLEINLPRASPHLGHALSNPLLYTWLIRLVFSSTNPGSRHDFFTPDFLPPPLDFWSLGYEQRQHLQTAILACRWCTLSFLRRCQREYVEHAIRRKCANLVFSAEDQGKLQSPDPFFNQLENWDHAIHGHRGKGDLVLHAQLSDKHTQSGNSDPDEHQSLESNPENKPKSKPKSKSIDRKLAIWFHFGAIQIRKQNEIYYETDLFRLPCPAANSPGQIPDKLLGPPWSDSQFEFLQLLATDFYLDESNDLMDRSAKITSRLIRRRQIEPFLRLLSMWFRSADYRVLRPWPLNSSHFQLIKQYATFYRYRNMGQGRVVERDPFAAAIIHQRWTEIPVELQGDLLRLGQGNSV</sequence>
<dbReference type="Proteomes" id="UP001215712">
    <property type="component" value="Unassembled WGS sequence"/>
</dbReference>
<proteinExistence type="predicted"/>
<name>A0AAD6HE30_9EURO</name>
<comment type="caution">
    <text evidence="2">The sequence shown here is derived from an EMBL/GenBank/DDBJ whole genome shotgun (WGS) entry which is preliminary data.</text>
</comment>
<organism evidence="2 3">
    <name type="scientific">Penicillium malachiteum</name>
    <dbReference type="NCBI Taxonomy" id="1324776"/>
    <lineage>
        <taxon>Eukaryota</taxon>
        <taxon>Fungi</taxon>
        <taxon>Dikarya</taxon>
        <taxon>Ascomycota</taxon>
        <taxon>Pezizomycotina</taxon>
        <taxon>Eurotiomycetes</taxon>
        <taxon>Eurotiomycetidae</taxon>
        <taxon>Eurotiales</taxon>
        <taxon>Aspergillaceae</taxon>
        <taxon>Penicillium</taxon>
    </lineage>
</organism>
<gene>
    <name evidence="2" type="ORF">N7493_010063</name>
</gene>
<evidence type="ECO:0000256" key="1">
    <source>
        <dbReference type="SAM" id="MobiDB-lite"/>
    </source>
</evidence>
<keyword evidence="3" id="KW-1185">Reference proteome</keyword>
<feature type="region of interest" description="Disordered" evidence="1">
    <location>
        <begin position="171"/>
        <end position="201"/>
    </location>
</feature>
<reference evidence="2" key="2">
    <citation type="submission" date="2023-01" db="EMBL/GenBank/DDBJ databases">
        <authorList>
            <person name="Petersen C."/>
        </authorList>
    </citation>
    <scope>NUCLEOTIDE SEQUENCE</scope>
    <source>
        <strain evidence="2">IBT 17514</strain>
    </source>
</reference>
<evidence type="ECO:0000313" key="2">
    <source>
        <dbReference type="EMBL" id="KAJ5709772.1"/>
    </source>
</evidence>
<accession>A0AAD6HE30</accession>
<evidence type="ECO:0000313" key="3">
    <source>
        <dbReference type="Proteomes" id="UP001215712"/>
    </source>
</evidence>
<feature type="compositionally biased region" description="Basic and acidic residues" evidence="1">
    <location>
        <begin position="181"/>
        <end position="195"/>
    </location>
</feature>
<dbReference type="AlphaFoldDB" id="A0AAD6HE30"/>
<reference evidence="2" key="1">
    <citation type="journal article" date="2023" name="IMA Fungus">
        <title>Comparative genomic study of the Penicillium genus elucidates a diverse pangenome and 15 lateral gene transfer events.</title>
        <authorList>
            <person name="Petersen C."/>
            <person name="Sorensen T."/>
            <person name="Nielsen M.R."/>
            <person name="Sondergaard T.E."/>
            <person name="Sorensen J.L."/>
            <person name="Fitzpatrick D.A."/>
            <person name="Frisvad J.C."/>
            <person name="Nielsen K.L."/>
        </authorList>
    </citation>
    <scope>NUCLEOTIDE SEQUENCE</scope>
    <source>
        <strain evidence="2">IBT 17514</strain>
    </source>
</reference>
<dbReference type="EMBL" id="JAQJAN010000018">
    <property type="protein sequence ID" value="KAJ5709772.1"/>
    <property type="molecule type" value="Genomic_DNA"/>
</dbReference>
<protein>
    <submittedName>
        <fullName evidence="2">Uncharacterized protein</fullName>
    </submittedName>
</protein>